<dbReference type="InterPro" id="IPR011989">
    <property type="entry name" value="ARM-like"/>
</dbReference>
<reference evidence="1 2" key="1">
    <citation type="submission" date="2024-04" db="EMBL/GenBank/DDBJ databases">
        <title>Tritrichomonas musculus Genome.</title>
        <authorList>
            <person name="Alves-Ferreira E."/>
            <person name="Grigg M."/>
            <person name="Lorenzi H."/>
            <person name="Galac M."/>
        </authorList>
    </citation>
    <scope>NUCLEOTIDE SEQUENCE [LARGE SCALE GENOMIC DNA]</scope>
    <source>
        <strain evidence="1 2">EAF2021</strain>
    </source>
</reference>
<dbReference type="EMBL" id="JAPFFF010000007">
    <property type="protein sequence ID" value="KAK8885724.1"/>
    <property type="molecule type" value="Genomic_DNA"/>
</dbReference>
<dbReference type="SUPFAM" id="SSF48371">
    <property type="entry name" value="ARM repeat"/>
    <property type="match status" value="1"/>
</dbReference>
<evidence type="ECO:0000313" key="2">
    <source>
        <dbReference type="Proteomes" id="UP001470230"/>
    </source>
</evidence>
<dbReference type="Gene3D" id="1.25.10.10">
    <property type="entry name" value="Leucine-rich Repeat Variant"/>
    <property type="match status" value="1"/>
</dbReference>
<name>A0ABR2K3Q6_9EUKA</name>
<proteinExistence type="predicted"/>
<organism evidence="1 2">
    <name type="scientific">Tritrichomonas musculus</name>
    <dbReference type="NCBI Taxonomy" id="1915356"/>
    <lineage>
        <taxon>Eukaryota</taxon>
        <taxon>Metamonada</taxon>
        <taxon>Parabasalia</taxon>
        <taxon>Tritrichomonadida</taxon>
        <taxon>Tritrichomonadidae</taxon>
        <taxon>Tritrichomonas</taxon>
    </lineage>
</organism>
<comment type="caution">
    <text evidence="1">The sequence shown here is derived from an EMBL/GenBank/DDBJ whole genome shotgun (WGS) entry which is preliminary data.</text>
</comment>
<dbReference type="Proteomes" id="UP001470230">
    <property type="component" value="Unassembled WGS sequence"/>
</dbReference>
<keyword evidence="2" id="KW-1185">Reference proteome</keyword>
<gene>
    <name evidence="1" type="ORF">M9Y10_041176</name>
</gene>
<sequence length="448" mass="53037">MDYKNERDDINSSNQYYMLLKKYKEENEFSFYSYLNILDAAVNGGHEDIIYDCIDELIGNLNQIETIDPPYKDDDRKKILIFFRLIDNDELDIQILSTLCMSLVISKCNEIGILLYKYNIVNVIYEKIKNKGKSPMIYRFFDIICSLSLIDQEILNSILEFLPISLWINFLRIDAYRDKFIPFLITSFENADISYQKNIFTIFSEIIEEKQEFMFETISESINQMMDYSKFDFDLFFNYDFRTFILHLLSSNDKKLTILSLQLISKSIHALFFIDSNHVNTILHFAQQVDDIQIKYLSLLCLSEIVKVNHDFALKFILKEDFLKNLSKYAETTDYKVKICIINFLLESLSISNYQLCFSLIINDDIFECFSFLLSCDEQNVLQKFLVTILNMAHFFQINNEFKSFKQKLNTQLPLELFLQIRDNLDPKSIVIYDQLITTLFNENLEPL</sequence>
<evidence type="ECO:0000313" key="1">
    <source>
        <dbReference type="EMBL" id="KAK8885724.1"/>
    </source>
</evidence>
<protein>
    <submittedName>
        <fullName evidence="1">Uncharacterized protein</fullName>
    </submittedName>
</protein>
<dbReference type="InterPro" id="IPR016024">
    <property type="entry name" value="ARM-type_fold"/>
</dbReference>
<accession>A0ABR2K3Q6</accession>